<proteinExistence type="predicted"/>
<keyword evidence="2" id="KW-0238">DNA-binding</keyword>
<dbReference type="Pfam" id="PF02620">
    <property type="entry name" value="YceD"/>
    <property type="match status" value="1"/>
</dbReference>
<dbReference type="OrthoDB" id="8443793at2"/>
<accession>A0A2Z3HQW8</accession>
<evidence type="ECO:0000313" key="3">
    <source>
        <dbReference type="Proteomes" id="UP000247763"/>
    </source>
</evidence>
<dbReference type="AlphaFoldDB" id="A0A2Z3HQW8"/>
<organism evidence="2 3">
    <name type="scientific">Phenylobacterium parvum</name>
    <dbReference type="NCBI Taxonomy" id="2201350"/>
    <lineage>
        <taxon>Bacteria</taxon>
        <taxon>Pseudomonadati</taxon>
        <taxon>Pseudomonadota</taxon>
        <taxon>Alphaproteobacteria</taxon>
        <taxon>Caulobacterales</taxon>
        <taxon>Caulobacteraceae</taxon>
        <taxon>Phenylobacterium</taxon>
    </lineage>
</organism>
<dbReference type="Proteomes" id="UP000247763">
    <property type="component" value="Chromosome"/>
</dbReference>
<gene>
    <name evidence="2" type="ORF">HYN04_06285</name>
</gene>
<dbReference type="EMBL" id="CP029479">
    <property type="protein sequence ID" value="AWM78753.1"/>
    <property type="molecule type" value="Genomic_DNA"/>
</dbReference>
<dbReference type="KEGG" id="phb:HYN04_06285"/>
<protein>
    <submittedName>
        <fullName evidence="2">DNA-binding protein</fullName>
    </submittedName>
</protein>
<feature type="region of interest" description="Disordered" evidence="1">
    <location>
        <begin position="92"/>
        <end position="120"/>
    </location>
</feature>
<keyword evidence="3" id="KW-1185">Reference proteome</keyword>
<dbReference type="RefSeq" id="WP_110451319.1">
    <property type="nucleotide sequence ID" value="NZ_CP029479.1"/>
</dbReference>
<evidence type="ECO:0000256" key="1">
    <source>
        <dbReference type="SAM" id="MobiDB-lite"/>
    </source>
</evidence>
<evidence type="ECO:0000313" key="2">
    <source>
        <dbReference type="EMBL" id="AWM78753.1"/>
    </source>
</evidence>
<dbReference type="InterPro" id="IPR003772">
    <property type="entry name" value="YceD"/>
</dbReference>
<sequence length="172" mass="18654">MTSEGIVRLGDLAAGPVRRKWIPDEAVRAALAARLGVRALPALEAELEVRSWMDGCEVSGRFRARVTQVCGVTLEPFDQPANGDIELRLVPEGSPNLPEDPAAGEVEISLESPDPPEPLEGDAVDLHALVEEHLALEIDPFPRRPDAVFDWAPEAREDSPFAALRALKPPNT</sequence>
<name>A0A2Z3HQW8_9CAUL</name>
<reference evidence="3" key="1">
    <citation type="submission" date="2018-05" db="EMBL/GenBank/DDBJ databases">
        <title>Genome sequencing of Phenylobacterium sp. HYN0004.</title>
        <authorList>
            <person name="Yi H."/>
            <person name="Baek C."/>
        </authorList>
    </citation>
    <scope>NUCLEOTIDE SEQUENCE [LARGE SCALE GENOMIC DNA]</scope>
    <source>
        <strain evidence="3">HYN0004</strain>
    </source>
</reference>
<dbReference type="GO" id="GO:0003677">
    <property type="term" value="F:DNA binding"/>
    <property type="evidence" value="ECO:0007669"/>
    <property type="project" value="UniProtKB-KW"/>
</dbReference>